<evidence type="ECO:0000313" key="2">
    <source>
        <dbReference type="EMBL" id="WCO68463.1"/>
    </source>
</evidence>
<evidence type="ECO:0000313" key="3">
    <source>
        <dbReference type="Proteomes" id="UP001216390"/>
    </source>
</evidence>
<evidence type="ECO:0000259" key="1">
    <source>
        <dbReference type="Pfam" id="PF13946"/>
    </source>
</evidence>
<sequence length="662" mass="69144">MRRTVDDLEHEEIQALLSTPADALPGQVARRTFLKGALAVGAGAALVPSWADHLAAAATPIGATDGVLVVLQLGGGNDGLGMVAPTTAHPDSGRYRTARGNLAVTGALSLADGLGLNPRLPRLKARWDAGQVAVVQGVGQTLGDLSHFSSTATWMAGTAGTSRTTGWLGRWLDGVPESEQGLRAVQVGSSVPLHLKGQRSQVTAMGPSADLFGADRSEPWMAPVYDGVTAMGAGTTGRGRLSDLVADAGASSVALAQRLAPLYQPALPGGRLVPDLTLAARLVNADLGVRVISCSHGSYDLHDGMGYGYGVLMDELDAAIEAFFTTLSPTFRDRVALMTFSEFGRTVRANGSGGTDHGTAAPQLVIGSNVAGGLHGAQPRLDDLDGRGDLKVQVDLRSYYASVVDGWLAGGSSTVLGGTYPDLGLFRRSPGGPSTPPPPVDGTWRPFPDPATLVRQQYIDFLGRTADQAGLTYWVGRLTGGASIPWVVNAFLNSGEFGAVVAPAARLALACFGDPYAYADITDWAARLRARETLASVAAIATSRPAFTARYGGLGDRAFVDRAHRDATGRTAPSGWASDWAARLAARSATRGDVMAAITALPAAVDHLRVRVEVTMTYAGLLRRAPDPSGFAFWVAKGDAGTSIQRLVSMFFASPEYRGRFD</sequence>
<accession>A0AAE9YC42</accession>
<protein>
    <submittedName>
        <fullName evidence="2">DUF1501 domain-containing protein</fullName>
    </submittedName>
</protein>
<keyword evidence="3" id="KW-1185">Reference proteome</keyword>
<dbReference type="Proteomes" id="UP001216390">
    <property type="component" value="Chromosome"/>
</dbReference>
<dbReference type="EMBL" id="CP116942">
    <property type="protein sequence ID" value="WCO68463.1"/>
    <property type="molecule type" value="Genomic_DNA"/>
</dbReference>
<reference evidence="2" key="1">
    <citation type="submission" date="2023-01" db="EMBL/GenBank/DDBJ databases">
        <title>The diversity of Class Acidimicrobiia in South China Sea sediment environments and the proposal of Iamia marina sp. nov., a novel species of the genus Iamia.</title>
        <authorList>
            <person name="He Y."/>
            <person name="Tian X."/>
        </authorList>
    </citation>
    <scope>NUCLEOTIDE SEQUENCE</scope>
    <source>
        <strain evidence="2">DSM 19957</strain>
    </source>
</reference>
<dbReference type="PROSITE" id="PS51318">
    <property type="entry name" value="TAT"/>
    <property type="match status" value="1"/>
</dbReference>
<name>A0AAE9YC42_9ACTN</name>
<dbReference type="InterPro" id="IPR025282">
    <property type="entry name" value="DUF4214"/>
</dbReference>
<dbReference type="InterPro" id="IPR006311">
    <property type="entry name" value="TAT_signal"/>
</dbReference>
<dbReference type="Pfam" id="PF07394">
    <property type="entry name" value="DUF1501"/>
    <property type="match status" value="1"/>
</dbReference>
<organism evidence="2 3">
    <name type="scientific">Iamia majanohamensis</name>
    <dbReference type="NCBI Taxonomy" id="467976"/>
    <lineage>
        <taxon>Bacteria</taxon>
        <taxon>Bacillati</taxon>
        <taxon>Actinomycetota</taxon>
        <taxon>Acidimicrobiia</taxon>
        <taxon>Acidimicrobiales</taxon>
        <taxon>Iamiaceae</taxon>
        <taxon>Iamia</taxon>
    </lineage>
</organism>
<dbReference type="Pfam" id="PF13946">
    <property type="entry name" value="DUF4214"/>
    <property type="match status" value="1"/>
</dbReference>
<dbReference type="PANTHER" id="PTHR43737">
    <property type="entry name" value="BLL7424 PROTEIN"/>
    <property type="match status" value="1"/>
</dbReference>
<proteinExistence type="predicted"/>
<dbReference type="PANTHER" id="PTHR43737:SF1">
    <property type="entry name" value="DUF1501 DOMAIN-CONTAINING PROTEIN"/>
    <property type="match status" value="1"/>
</dbReference>
<dbReference type="RefSeq" id="WP_272737980.1">
    <property type="nucleotide sequence ID" value="NZ_CP116942.1"/>
</dbReference>
<feature type="domain" description="DUF4214" evidence="1">
    <location>
        <begin position="454"/>
        <end position="498"/>
    </location>
</feature>
<gene>
    <name evidence="2" type="ORF">PO878_06945</name>
</gene>
<dbReference type="AlphaFoldDB" id="A0AAE9YC42"/>
<dbReference type="KEGG" id="ima:PO878_06945"/>
<dbReference type="InterPro" id="IPR010869">
    <property type="entry name" value="DUF1501"/>
</dbReference>